<dbReference type="PANTHER" id="PTHR48078:SF6">
    <property type="entry name" value="L-THREONINE DEHYDRATASE CATABOLIC TDCB"/>
    <property type="match status" value="1"/>
</dbReference>
<dbReference type="SUPFAM" id="SSF53686">
    <property type="entry name" value="Tryptophan synthase beta subunit-like PLP-dependent enzymes"/>
    <property type="match status" value="1"/>
</dbReference>
<dbReference type="Proteomes" id="UP001484239">
    <property type="component" value="Unassembled WGS sequence"/>
</dbReference>
<dbReference type="InterPro" id="IPR036052">
    <property type="entry name" value="TrpB-like_PALP_sf"/>
</dbReference>
<evidence type="ECO:0000256" key="1">
    <source>
        <dbReference type="ARBA" id="ARBA00001933"/>
    </source>
</evidence>
<feature type="domain" description="Tryptophan synthase beta chain-like PALP" evidence="4">
    <location>
        <begin position="20"/>
        <end position="309"/>
    </location>
</feature>
<keyword evidence="6" id="KW-1185">Reference proteome</keyword>
<accession>A0ABU9E7U2</accession>
<dbReference type="RefSeq" id="WP_405286352.1">
    <property type="nucleotide sequence ID" value="NZ_JBBHLI010000002.1"/>
</dbReference>
<dbReference type="Gene3D" id="3.40.50.1100">
    <property type="match status" value="2"/>
</dbReference>
<protein>
    <submittedName>
        <fullName evidence="5">Pyridoxal-phosphate dependent enzyme</fullName>
    </submittedName>
</protein>
<dbReference type="PANTHER" id="PTHR48078">
    <property type="entry name" value="THREONINE DEHYDRATASE, MITOCHONDRIAL-RELATED"/>
    <property type="match status" value="1"/>
</dbReference>
<keyword evidence="2" id="KW-0663">Pyridoxal phosphate</keyword>
<dbReference type="Pfam" id="PF00291">
    <property type="entry name" value="PALP"/>
    <property type="match status" value="1"/>
</dbReference>
<comment type="cofactor">
    <cofactor evidence="1">
        <name>pyridoxal 5'-phosphate</name>
        <dbReference type="ChEBI" id="CHEBI:597326"/>
    </cofactor>
</comment>
<evidence type="ECO:0000313" key="6">
    <source>
        <dbReference type="Proteomes" id="UP001484239"/>
    </source>
</evidence>
<dbReference type="EMBL" id="JBBHLI010000002">
    <property type="protein sequence ID" value="MEK9500152.1"/>
    <property type="molecule type" value="Genomic_DNA"/>
</dbReference>
<comment type="caution">
    <text evidence="5">The sequence shown here is derived from an EMBL/GenBank/DDBJ whole genome shotgun (WGS) entry which is preliminary data.</text>
</comment>
<name>A0ABU9E7U2_9BACT</name>
<evidence type="ECO:0000256" key="2">
    <source>
        <dbReference type="ARBA" id="ARBA00022898"/>
    </source>
</evidence>
<gene>
    <name evidence="5" type="ORF">WI372_04115</name>
</gene>
<dbReference type="InterPro" id="IPR001926">
    <property type="entry name" value="TrpB-like_PALP"/>
</dbReference>
<sequence length="345" mass="35751">MTDPSTAFDWTGALARVRAVIPPSPVVGAPSLCARLDRPVHLKLECLNETGSFKVRGAAARIQALGDEDRARGVVTCSSGNHGRAVAFVAERLGVPATVFVPDWVDPVKLAAIRAHRADAVLAGDSYDEAERRAIEHAAARGLTFVPPFDDADVVAGQGTVALEILEQVPGVSEIVAPLSGGGLVGGIAAALRDHRPAVAVTAVTAHAARVMWESLRAGHPIEMPEDDTLAGALAGGIGLDNRVTFPLVRDLVARHEIVDEAAIARAMAYAWHELGLVLEGGGAVALAAALEGLLPGDSSDPLVIVLSGGNVDLGVLGRVLAGNALAVPDRENQSRSPLSKEFPR</sequence>
<organism evidence="5 6">
    <name type="scientific">Gaopeijia maritima</name>
    <dbReference type="NCBI Taxonomy" id="3119007"/>
    <lineage>
        <taxon>Bacteria</taxon>
        <taxon>Pseudomonadati</taxon>
        <taxon>Gemmatimonadota</taxon>
        <taxon>Longimicrobiia</taxon>
        <taxon>Gaopeijiales</taxon>
        <taxon>Gaopeijiaceae</taxon>
        <taxon>Gaopeijia</taxon>
    </lineage>
</organism>
<evidence type="ECO:0000256" key="3">
    <source>
        <dbReference type="ARBA" id="ARBA00023239"/>
    </source>
</evidence>
<dbReference type="InterPro" id="IPR050147">
    <property type="entry name" value="Ser/Thr_Dehydratase"/>
</dbReference>
<reference evidence="5 6" key="1">
    <citation type="submission" date="2024-02" db="EMBL/GenBank/DDBJ databases">
        <title>A novel Gemmatimonadota bacterium.</title>
        <authorList>
            <person name="Du Z.-J."/>
            <person name="Ye Y.-Q."/>
        </authorList>
    </citation>
    <scope>NUCLEOTIDE SEQUENCE [LARGE SCALE GENOMIC DNA]</scope>
    <source>
        <strain evidence="5 6">DH-20</strain>
    </source>
</reference>
<evidence type="ECO:0000259" key="4">
    <source>
        <dbReference type="Pfam" id="PF00291"/>
    </source>
</evidence>
<evidence type="ECO:0000313" key="5">
    <source>
        <dbReference type="EMBL" id="MEK9500152.1"/>
    </source>
</evidence>
<keyword evidence="3" id="KW-0456">Lyase</keyword>
<proteinExistence type="predicted"/>